<evidence type="ECO:0000256" key="3">
    <source>
        <dbReference type="ARBA" id="ARBA00022475"/>
    </source>
</evidence>
<comment type="subcellular location">
    <subcellularLocation>
        <location evidence="1">Cell membrane</location>
        <topology evidence="1">Multi-pass membrane protein</topology>
    </subcellularLocation>
</comment>
<feature type="transmembrane region" description="Helical" evidence="7">
    <location>
        <begin position="114"/>
        <end position="135"/>
    </location>
</feature>
<dbReference type="InterPro" id="IPR046806">
    <property type="entry name" value="MrpA_C/MbhE"/>
</dbReference>
<keyword evidence="4 7" id="KW-0812">Transmembrane</keyword>
<feature type="transmembrane region" description="Helical" evidence="7">
    <location>
        <begin position="51"/>
        <end position="68"/>
    </location>
</feature>
<proteinExistence type="predicted"/>
<dbReference type="Pfam" id="PF13244">
    <property type="entry name" value="MbhD"/>
    <property type="match status" value="1"/>
</dbReference>
<evidence type="ECO:0000256" key="1">
    <source>
        <dbReference type="ARBA" id="ARBA00004651"/>
    </source>
</evidence>
<feature type="transmembrane region" description="Helical" evidence="7">
    <location>
        <begin position="174"/>
        <end position="192"/>
    </location>
</feature>
<keyword evidence="3" id="KW-1003">Cell membrane</keyword>
<feature type="domain" description="MrpA C-terminal/MbhD" evidence="8">
    <location>
        <begin position="156"/>
        <end position="221"/>
    </location>
</feature>
<dbReference type="EMBL" id="AP021906">
    <property type="protein sequence ID" value="BBP91975.1"/>
    <property type="molecule type" value="Genomic_DNA"/>
</dbReference>
<dbReference type="Pfam" id="PF20501">
    <property type="entry name" value="MbhE"/>
    <property type="match status" value="1"/>
</dbReference>
<dbReference type="InterPro" id="IPR050616">
    <property type="entry name" value="CPA3_Na-H_Antiporter_A"/>
</dbReference>
<dbReference type="Proteomes" id="UP000464658">
    <property type="component" value="Chromosome"/>
</dbReference>
<keyword evidence="5 7" id="KW-1133">Transmembrane helix</keyword>
<evidence type="ECO:0000313" key="11">
    <source>
        <dbReference type="Proteomes" id="UP000464658"/>
    </source>
</evidence>
<evidence type="ECO:0000256" key="4">
    <source>
        <dbReference type="ARBA" id="ARBA00022692"/>
    </source>
</evidence>
<feature type="transmembrane region" description="Helical" evidence="7">
    <location>
        <begin position="198"/>
        <end position="219"/>
    </location>
</feature>
<accession>A0A5S9MGS5</accession>
<dbReference type="InterPro" id="IPR025383">
    <property type="entry name" value="MrpA_C/MbhD"/>
</dbReference>
<evidence type="ECO:0000256" key="2">
    <source>
        <dbReference type="ARBA" id="ARBA00022448"/>
    </source>
</evidence>
<evidence type="ECO:0000313" key="10">
    <source>
        <dbReference type="EMBL" id="BBP91975.1"/>
    </source>
</evidence>
<feature type="transmembrane region" description="Helical" evidence="7">
    <location>
        <begin position="231"/>
        <end position="252"/>
    </location>
</feature>
<organism evidence="10 11">
    <name type="scientific">Bacillus safensis</name>
    <dbReference type="NCBI Taxonomy" id="561879"/>
    <lineage>
        <taxon>Bacteria</taxon>
        <taxon>Bacillati</taxon>
        <taxon>Bacillota</taxon>
        <taxon>Bacilli</taxon>
        <taxon>Bacillales</taxon>
        <taxon>Bacillaceae</taxon>
        <taxon>Bacillus</taxon>
    </lineage>
</organism>
<evidence type="ECO:0000256" key="6">
    <source>
        <dbReference type="ARBA" id="ARBA00023136"/>
    </source>
</evidence>
<keyword evidence="2" id="KW-0813">Transport</keyword>
<reference evidence="10 11" key="1">
    <citation type="submission" date="2019-12" db="EMBL/GenBank/DDBJ databases">
        <title>Full genome sequence of a Bacillus safensis strain isolated from commercially available natto in Indonesia.</title>
        <authorList>
            <person name="Yoshida M."/>
            <person name="Uomi M."/>
            <person name="Waturangi D."/>
            <person name="Ekaputri J.J."/>
            <person name="Setiamarga D.H.E."/>
        </authorList>
    </citation>
    <scope>NUCLEOTIDE SEQUENCE [LARGE SCALE GENOMIC DNA]</scope>
    <source>
        <strain evidence="10 11">IDN1</strain>
    </source>
</reference>
<name>A0A5S9MGS5_BACIA</name>
<dbReference type="PANTHER" id="PTHR43373">
    <property type="entry name" value="NA(+)/H(+) ANTIPORTER SUBUNIT"/>
    <property type="match status" value="1"/>
</dbReference>
<feature type="domain" description="MrpA C-terminal/MbhE" evidence="9">
    <location>
        <begin position="233"/>
        <end position="294"/>
    </location>
</feature>
<evidence type="ECO:0000259" key="9">
    <source>
        <dbReference type="Pfam" id="PF20501"/>
    </source>
</evidence>
<sequence>MWSPSSFFPNILAYSVIEPAIAAIIPEAIETGSRFFSEKKIEAWHGFQPELYMTIGVVVLGTIGYLTLSKWRPMYNIFKEKWSFNALYDRSLIGLEKGSYRLTNSYMTGFLRDYLVYVFGFMIIVIGGVMFYQQAFFQTQTDQAASIGTYEVILSLVMVAATIATVFASSRLTAIIALGVMGYTLSLFFVIFRAPDLALTQLIIETISVALFLLCFYHLPKLSLKQKTRRFKMTNFIISLGVGVVVTCLAFASTSQQSLDTISTYFIEKNSYKLAGGDNIVNVILVDFRGFDTLF</sequence>
<dbReference type="PANTHER" id="PTHR43373:SF1">
    <property type="entry name" value="NA(+)_H(+) ANTIPORTER SUBUNIT A"/>
    <property type="match status" value="1"/>
</dbReference>
<protein>
    <submittedName>
        <fullName evidence="10">Uncharacterized protein</fullName>
    </submittedName>
</protein>
<evidence type="ECO:0000256" key="5">
    <source>
        <dbReference type="ARBA" id="ARBA00022989"/>
    </source>
</evidence>
<keyword evidence="6 7" id="KW-0472">Membrane</keyword>
<dbReference type="AlphaFoldDB" id="A0A5S9MGS5"/>
<dbReference type="GO" id="GO:0005886">
    <property type="term" value="C:plasma membrane"/>
    <property type="evidence" value="ECO:0007669"/>
    <property type="project" value="UniProtKB-SubCell"/>
</dbReference>
<evidence type="ECO:0000256" key="7">
    <source>
        <dbReference type="SAM" id="Phobius"/>
    </source>
</evidence>
<gene>
    <name evidence="10" type="ORF">BsIDN1_55930</name>
</gene>
<feature type="transmembrane region" description="Helical" evidence="7">
    <location>
        <begin position="147"/>
        <end position="167"/>
    </location>
</feature>
<evidence type="ECO:0000259" key="8">
    <source>
        <dbReference type="Pfam" id="PF13244"/>
    </source>
</evidence>